<evidence type="ECO:0000313" key="4">
    <source>
        <dbReference type="Proteomes" id="UP000663879"/>
    </source>
</evidence>
<sequence>NQSIKKSTWKRWCVELLTALDYMHKCDPPVVHGDLSCDTIFIQHNGLIKIGCIAPDIVNTHVKTCIDVNKWSRHMHYMAPELKELLSSNSDSDLQVNNSPIDIYAFGIVALEMFNLECGATNENQTVTPELIKQSIESLDDKQKDFINKCLQTDPKKRPTAKDLLFHPLLFEVPSLKLFAAHKIIKNHNESLNNNSFTKSPEFVIASIRDYEFKFSQLSAFDVNKYLEDVKNGLYPLIVVDANYSDIQKIQMSCLSTSSVQSTLSPNSNFSLTSNTSSKSSSSTSSPLQSLSAIPTAEHFEQLEPIRENQISTNSSLSISKTNNNSSNNLISNDNNLLTRTQSPTLVQSSTTQQQQLNGAIQNTNPSDLNGDINSNEISLDTRKILEKRQAQQISTFLTIDETNKVYQLTVSITFDDRTFRTIQSPVNETDTVPNLAEELIAHGLVNEVDRENLCLGLSQVLKKLELIESESVYAGHQNQIL</sequence>
<organism evidence="3 4">
    <name type="scientific">Brachionus calyciflorus</name>
    <dbReference type="NCBI Taxonomy" id="104777"/>
    <lineage>
        <taxon>Eukaryota</taxon>
        <taxon>Metazoa</taxon>
        <taxon>Spiralia</taxon>
        <taxon>Gnathifera</taxon>
        <taxon>Rotifera</taxon>
        <taxon>Eurotatoria</taxon>
        <taxon>Monogononta</taxon>
        <taxon>Pseudotrocha</taxon>
        <taxon>Ploima</taxon>
        <taxon>Brachionidae</taxon>
        <taxon>Brachionus</taxon>
    </lineage>
</organism>
<comment type="caution">
    <text evidence="3">The sequence shown here is derived from an EMBL/GenBank/DDBJ whole genome shotgun (WGS) entry which is preliminary data.</text>
</comment>
<feature type="non-terminal residue" evidence="3">
    <location>
        <position position="1"/>
    </location>
</feature>
<accession>A0A814HME3</accession>
<feature type="compositionally biased region" description="Low complexity" evidence="1">
    <location>
        <begin position="316"/>
        <end position="356"/>
    </location>
</feature>
<dbReference type="SUPFAM" id="SSF56112">
    <property type="entry name" value="Protein kinase-like (PK-like)"/>
    <property type="match status" value="1"/>
</dbReference>
<feature type="region of interest" description="Disordered" evidence="1">
    <location>
        <begin position="316"/>
        <end position="371"/>
    </location>
</feature>
<dbReference type="InterPro" id="IPR011009">
    <property type="entry name" value="Kinase-like_dom_sf"/>
</dbReference>
<reference evidence="3" key="1">
    <citation type="submission" date="2021-02" db="EMBL/GenBank/DDBJ databases">
        <authorList>
            <person name="Nowell W R."/>
        </authorList>
    </citation>
    <scope>NUCLEOTIDE SEQUENCE</scope>
    <source>
        <strain evidence="3">Ploen Becks lab</strain>
    </source>
</reference>
<feature type="region of interest" description="Disordered" evidence="1">
    <location>
        <begin position="266"/>
        <end position="291"/>
    </location>
</feature>
<dbReference type="EMBL" id="CAJNOC010004193">
    <property type="protein sequence ID" value="CAF1012802.1"/>
    <property type="molecule type" value="Genomic_DNA"/>
</dbReference>
<keyword evidence="4" id="KW-1185">Reference proteome</keyword>
<dbReference type="InterPro" id="IPR000719">
    <property type="entry name" value="Prot_kinase_dom"/>
</dbReference>
<dbReference type="Proteomes" id="UP000663879">
    <property type="component" value="Unassembled WGS sequence"/>
</dbReference>
<evidence type="ECO:0000313" key="3">
    <source>
        <dbReference type="EMBL" id="CAF1012802.1"/>
    </source>
</evidence>
<gene>
    <name evidence="3" type="ORF">OXX778_LOCUS16978</name>
</gene>
<dbReference type="GO" id="GO:0004672">
    <property type="term" value="F:protein kinase activity"/>
    <property type="evidence" value="ECO:0007669"/>
    <property type="project" value="InterPro"/>
</dbReference>
<dbReference type="OrthoDB" id="1034557at2759"/>
<proteinExistence type="predicted"/>
<feature type="domain" description="Protein kinase" evidence="2">
    <location>
        <begin position="1"/>
        <end position="170"/>
    </location>
</feature>
<dbReference type="GO" id="GO:0005524">
    <property type="term" value="F:ATP binding"/>
    <property type="evidence" value="ECO:0007669"/>
    <property type="project" value="InterPro"/>
</dbReference>
<dbReference type="Gene3D" id="1.10.510.10">
    <property type="entry name" value="Transferase(Phosphotransferase) domain 1"/>
    <property type="match status" value="1"/>
</dbReference>
<feature type="compositionally biased region" description="Polar residues" evidence="1">
    <location>
        <begin position="357"/>
        <end position="371"/>
    </location>
</feature>
<dbReference type="AlphaFoldDB" id="A0A814HME3"/>
<dbReference type="Pfam" id="PF00069">
    <property type="entry name" value="Pkinase"/>
    <property type="match status" value="1"/>
</dbReference>
<dbReference type="InterPro" id="IPR050588">
    <property type="entry name" value="WNK_Ser-Thr_kinase"/>
</dbReference>
<dbReference type="PROSITE" id="PS50011">
    <property type="entry name" value="PROTEIN_KINASE_DOM"/>
    <property type="match status" value="1"/>
</dbReference>
<protein>
    <recommendedName>
        <fullName evidence="2">Protein kinase domain-containing protein</fullName>
    </recommendedName>
</protein>
<name>A0A814HME3_9BILA</name>
<dbReference type="PANTHER" id="PTHR13902">
    <property type="entry name" value="SERINE/THREONINE-PROTEIN KINASE WNK WITH NO LYSINE -RELATED"/>
    <property type="match status" value="1"/>
</dbReference>
<evidence type="ECO:0000256" key="1">
    <source>
        <dbReference type="SAM" id="MobiDB-lite"/>
    </source>
</evidence>
<evidence type="ECO:0000259" key="2">
    <source>
        <dbReference type="PROSITE" id="PS50011"/>
    </source>
</evidence>